<dbReference type="RefSeq" id="WP_139169510.1">
    <property type="nucleotide sequence ID" value="NZ_FNFH01000004.1"/>
</dbReference>
<proteinExistence type="predicted"/>
<dbReference type="InterPro" id="IPR015943">
    <property type="entry name" value="WD40/YVTN_repeat-like_dom_sf"/>
</dbReference>
<dbReference type="PROSITE" id="PS51257">
    <property type="entry name" value="PROKAR_LIPOPROTEIN"/>
    <property type="match status" value="1"/>
</dbReference>
<gene>
    <name evidence="3" type="ORF">SAMN05216212_2219</name>
</gene>
<dbReference type="STRING" id="658219.SAMN05216212_2219"/>
<dbReference type="Proteomes" id="UP000199305">
    <property type="component" value="Unassembled WGS sequence"/>
</dbReference>
<evidence type="ECO:0008006" key="5">
    <source>
        <dbReference type="Google" id="ProtNLM"/>
    </source>
</evidence>
<sequence length="693" mass="74334">MDRWKLLLVLVAGLSLVSCGGGSGGGGDGTSSGDATSEFTVSTSAGSGGAISPESTTVSAGGRARFNVSPDLGYKVSTIRGCGGTFDGSIYTTGPIAKNCQVTVTFELAARAVPTAFAIDFVNRRLIGQAPRFPAGQKRTNPFVVWGLDNSSYEIIPVPDDFPYYGLYAFDDSRNEVILPSYLDGHLNLTAFDLDSRAQRLLLGYSLNLDPTEWSGARITDIKMSPDNTSLYLMLIYVSATGDWAKNNTVILRYDLAADRISTVINGYTQSGAKVSANSFTLADDGFLVIGTEVPGAIGGDGRLRLIDYQGQDIKEVSEPIDLLPDRIDIAEGSSTAYVVGYDGIAKVNIDNGTQQVISLEKEELFFNVARLGAVFLDTAGNRLLVGDYGFDYIFAMDRDTGSRTEFAASSVGEGKRLIWPRAIELDEGSQRAFVLDDGGYSGEVLVEIDLVTGDRTVLTRFNLFCRYVARDLILDLDGGRLFAVFENAAFEVSLNDGNFTRLDSSDSGACGGSYRFGGGSLDAAANRLLLTDKITDSVLAFDLATKAVTSIHSSAVMDNPADVELDVATGLLYILSQGNGELHSYDPATGIAAVLLDSCPENGGDTNIDWSHGLALDPSNPWIWISGNELMRYDVEAKTCEVMPWRYVDYELGSNIHILDAKATNGGQLYGTKINNVVQIDFASGELITISR</sequence>
<name>A0A1G9BGB4_9GAMM</name>
<evidence type="ECO:0000256" key="1">
    <source>
        <dbReference type="SAM" id="MobiDB-lite"/>
    </source>
</evidence>
<reference evidence="4" key="1">
    <citation type="submission" date="2016-10" db="EMBL/GenBank/DDBJ databases">
        <authorList>
            <person name="Varghese N."/>
            <person name="Submissions S."/>
        </authorList>
    </citation>
    <scope>NUCLEOTIDE SEQUENCE [LARGE SCALE GENOMIC DNA]</scope>
    <source>
        <strain evidence="4">CGMCC 1.10658</strain>
    </source>
</reference>
<dbReference type="SUPFAM" id="SSF50969">
    <property type="entry name" value="YVTN repeat-like/Quinoprotein amine dehydrogenase"/>
    <property type="match status" value="1"/>
</dbReference>
<accession>A0A1G9BGB4</accession>
<dbReference type="AlphaFoldDB" id="A0A1G9BGB4"/>
<dbReference type="EMBL" id="FNFH01000004">
    <property type="protein sequence ID" value="SDK38094.1"/>
    <property type="molecule type" value="Genomic_DNA"/>
</dbReference>
<dbReference type="InterPro" id="IPR011044">
    <property type="entry name" value="Quino_amine_DH_bsu"/>
</dbReference>
<organism evidence="3 4">
    <name type="scientific">Microbulbifer yueqingensis</name>
    <dbReference type="NCBI Taxonomy" id="658219"/>
    <lineage>
        <taxon>Bacteria</taxon>
        <taxon>Pseudomonadati</taxon>
        <taxon>Pseudomonadota</taxon>
        <taxon>Gammaproteobacteria</taxon>
        <taxon>Cellvibrionales</taxon>
        <taxon>Microbulbiferaceae</taxon>
        <taxon>Microbulbifer</taxon>
    </lineage>
</organism>
<protein>
    <recommendedName>
        <fullName evidence="5">LVIVD repeat-containing protein</fullName>
    </recommendedName>
</protein>
<dbReference type="OrthoDB" id="5702412at2"/>
<dbReference type="Gene3D" id="2.130.10.10">
    <property type="entry name" value="YVTN repeat-like/Quinoprotein amine dehydrogenase"/>
    <property type="match status" value="1"/>
</dbReference>
<keyword evidence="2" id="KW-0732">Signal</keyword>
<evidence type="ECO:0000313" key="3">
    <source>
        <dbReference type="EMBL" id="SDK38094.1"/>
    </source>
</evidence>
<feature type="chain" id="PRO_5011449893" description="LVIVD repeat-containing protein" evidence="2">
    <location>
        <begin position="21"/>
        <end position="693"/>
    </location>
</feature>
<keyword evidence="4" id="KW-1185">Reference proteome</keyword>
<feature type="signal peptide" evidence="2">
    <location>
        <begin position="1"/>
        <end position="20"/>
    </location>
</feature>
<evidence type="ECO:0000313" key="4">
    <source>
        <dbReference type="Proteomes" id="UP000199305"/>
    </source>
</evidence>
<evidence type="ECO:0000256" key="2">
    <source>
        <dbReference type="SAM" id="SignalP"/>
    </source>
</evidence>
<dbReference type="SUPFAM" id="SSF63825">
    <property type="entry name" value="YWTD domain"/>
    <property type="match status" value="1"/>
</dbReference>
<feature type="region of interest" description="Disordered" evidence="1">
    <location>
        <begin position="23"/>
        <end position="56"/>
    </location>
</feature>